<sequence>MTRRNWKRVAPRSLTHAMELCVDYGKERKNLSVERIADHMGEASHNTLYKWLATGRMPANKIRPFENACGATFVTQFIATSAGKLLIDIPTSRPVQDTDFLTLQSNFSAAMQILIRFYQGNGDADQAIAELTQLMCELAGHRARVEKQLNPELAFFIGDEE</sequence>
<accession>A0A5S9Q314</accession>
<organism evidence="1 2">
    <name type="scientific">BD1-7 clade bacterium</name>
    <dbReference type="NCBI Taxonomy" id="2029982"/>
    <lineage>
        <taxon>Bacteria</taxon>
        <taxon>Pseudomonadati</taxon>
        <taxon>Pseudomonadota</taxon>
        <taxon>Gammaproteobacteria</taxon>
        <taxon>Cellvibrionales</taxon>
        <taxon>Spongiibacteraceae</taxon>
        <taxon>BD1-7 clade</taxon>
    </lineage>
</organism>
<dbReference type="Proteomes" id="UP000434580">
    <property type="component" value="Unassembled WGS sequence"/>
</dbReference>
<dbReference type="EMBL" id="CACSII010000016">
    <property type="protein sequence ID" value="CAA0111467.1"/>
    <property type="molecule type" value="Genomic_DNA"/>
</dbReference>
<evidence type="ECO:0000313" key="2">
    <source>
        <dbReference type="Proteomes" id="UP000434580"/>
    </source>
</evidence>
<dbReference type="OrthoDB" id="6288233at2"/>
<name>A0A5S9Q314_9GAMM</name>
<gene>
    <name evidence="1" type="ORF">DPBNPPHM_01487</name>
</gene>
<dbReference type="AlphaFoldDB" id="A0A5S9Q314"/>
<protein>
    <submittedName>
        <fullName evidence="1">Uncharacterized protein</fullName>
    </submittedName>
</protein>
<reference evidence="1 2" key="1">
    <citation type="submission" date="2019-11" db="EMBL/GenBank/DDBJ databases">
        <authorList>
            <person name="Holert J."/>
        </authorList>
    </citation>
    <scope>NUCLEOTIDE SEQUENCE [LARGE SCALE GENOMIC DNA]</scope>
    <source>
        <strain evidence="1">BC5_2</strain>
    </source>
</reference>
<evidence type="ECO:0000313" key="1">
    <source>
        <dbReference type="EMBL" id="CAA0111467.1"/>
    </source>
</evidence>
<proteinExistence type="predicted"/>